<evidence type="ECO:0000313" key="9">
    <source>
        <dbReference type="Proteomes" id="UP000247569"/>
    </source>
</evidence>
<dbReference type="GO" id="GO:0046872">
    <property type="term" value="F:metal ion binding"/>
    <property type="evidence" value="ECO:0007669"/>
    <property type="project" value="UniProtKB-KW"/>
</dbReference>
<dbReference type="InterPro" id="IPR008949">
    <property type="entry name" value="Isoprenoid_synthase_dom_sf"/>
</dbReference>
<dbReference type="OrthoDB" id="4497239at2"/>
<keyword evidence="4 7" id="KW-0808">Transferase</keyword>
<dbReference type="InterPro" id="IPR000092">
    <property type="entry name" value="Polyprenyl_synt"/>
</dbReference>
<proteinExistence type="inferred from homology"/>
<dbReference type="Proteomes" id="UP000247569">
    <property type="component" value="Unassembled WGS sequence"/>
</dbReference>
<evidence type="ECO:0000313" key="8">
    <source>
        <dbReference type="EMBL" id="PXX71701.1"/>
    </source>
</evidence>
<organism evidence="8 9">
    <name type="scientific">Nocardia tenerifensis</name>
    <dbReference type="NCBI Taxonomy" id="228006"/>
    <lineage>
        <taxon>Bacteria</taxon>
        <taxon>Bacillati</taxon>
        <taxon>Actinomycetota</taxon>
        <taxon>Actinomycetes</taxon>
        <taxon>Mycobacteriales</taxon>
        <taxon>Nocardiaceae</taxon>
        <taxon>Nocardia</taxon>
    </lineage>
</organism>
<dbReference type="AlphaFoldDB" id="A0A318KAY2"/>
<evidence type="ECO:0000256" key="2">
    <source>
        <dbReference type="ARBA" id="ARBA00005128"/>
    </source>
</evidence>
<evidence type="ECO:0000256" key="3">
    <source>
        <dbReference type="ARBA" id="ARBA00006706"/>
    </source>
</evidence>
<dbReference type="GO" id="GO:0004659">
    <property type="term" value="F:prenyltransferase activity"/>
    <property type="evidence" value="ECO:0007669"/>
    <property type="project" value="InterPro"/>
</dbReference>
<comment type="pathway">
    <text evidence="2">Isoprenoid biosynthesis.</text>
</comment>
<dbReference type="SFLD" id="SFLDG01017">
    <property type="entry name" value="Polyprenyl_Transferase_Like"/>
    <property type="match status" value="1"/>
</dbReference>
<sequence length="340" mass="36030">MKTTGSESSGGFAAALLSDDTTTAEAVSGALARVEGLISEQLCSAHALLTESATHLARAGGKRFRPIFTVLAGQLGPHPADPNIAISAAALELIHLASLYHDDVMDEAQLRRGVPSANSLWDNKIAILAGDYLFAQASRLGALLGVEALEIIAHTFAELVTGQTRETAGAAPGTDAITHYHRVIHEKTAVLIATAGRFGAMFSGAEAGQIERMGRLGDAVGIAFQIADDILDIASTAEQFGKRPGTDLREGVHTLPVLYALRESGPDADRLRELLAHPLDTDADLAEAIALLVRSPGMKSAKDDLRHYVDRALDELDGLPNLPANRALRRLIHHTVERAS</sequence>
<evidence type="ECO:0000256" key="5">
    <source>
        <dbReference type="ARBA" id="ARBA00022723"/>
    </source>
</evidence>
<dbReference type="InterPro" id="IPR033749">
    <property type="entry name" value="Polyprenyl_synt_CS"/>
</dbReference>
<keyword evidence="5" id="KW-0479">Metal-binding</keyword>
<protein>
    <submittedName>
        <fullName evidence="8">Heptaprenyl diphosphate synthase</fullName>
    </submittedName>
</protein>
<evidence type="ECO:0000256" key="1">
    <source>
        <dbReference type="ARBA" id="ARBA00001946"/>
    </source>
</evidence>
<dbReference type="GO" id="GO:0008299">
    <property type="term" value="P:isoprenoid biosynthetic process"/>
    <property type="evidence" value="ECO:0007669"/>
    <property type="project" value="InterPro"/>
</dbReference>
<comment type="cofactor">
    <cofactor evidence="1">
        <name>Mg(2+)</name>
        <dbReference type="ChEBI" id="CHEBI:18420"/>
    </cofactor>
</comment>
<evidence type="ECO:0000256" key="7">
    <source>
        <dbReference type="RuleBase" id="RU004466"/>
    </source>
</evidence>
<dbReference type="PANTHER" id="PTHR12001:SF69">
    <property type="entry name" value="ALL TRANS-POLYPRENYL-DIPHOSPHATE SYNTHASE PDSS1"/>
    <property type="match status" value="1"/>
</dbReference>
<dbReference type="Gene3D" id="1.10.600.10">
    <property type="entry name" value="Farnesyl Diphosphate Synthase"/>
    <property type="match status" value="1"/>
</dbReference>
<dbReference type="PROSITE" id="PS00444">
    <property type="entry name" value="POLYPRENYL_SYNTHASE_2"/>
    <property type="match status" value="1"/>
</dbReference>
<keyword evidence="6" id="KW-0460">Magnesium</keyword>
<keyword evidence="9" id="KW-1185">Reference proteome</keyword>
<accession>A0A318KAY2</accession>
<comment type="similarity">
    <text evidence="3 7">Belongs to the FPP/GGPP synthase family.</text>
</comment>
<dbReference type="PANTHER" id="PTHR12001">
    <property type="entry name" value="GERANYLGERANYL PYROPHOSPHATE SYNTHASE"/>
    <property type="match status" value="1"/>
</dbReference>
<comment type="caution">
    <text evidence="8">The sequence shown here is derived from an EMBL/GenBank/DDBJ whole genome shotgun (WGS) entry which is preliminary data.</text>
</comment>
<dbReference type="EMBL" id="QJKF01000001">
    <property type="protein sequence ID" value="PXX71701.1"/>
    <property type="molecule type" value="Genomic_DNA"/>
</dbReference>
<dbReference type="RefSeq" id="WP_083894304.1">
    <property type="nucleotide sequence ID" value="NZ_QJKF01000001.1"/>
</dbReference>
<evidence type="ECO:0000256" key="4">
    <source>
        <dbReference type="ARBA" id="ARBA00022679"/>
    </source>
</evidence>
<name>A0A318KAY2_9NOCA</name>
<dbReference type="SUPFAM" id="SSF48576">
    <property type="entry name" value="Terpenoid synthases"/>
    <property type="match status" value="1"/>
</dbReference>
<dbReference type="SFLD" id="SFLDS00005">
    <property type="entry name" value="Isoprenoid_Synthase_Type_I"/>
    <property type="match status" value="1"/>
</dbReference>
<dbReference type="Pfam" id="PF00348">
    <property type="entry name" value="polyprenyl_synt"/>
    <property type="match status" value="1"/>
</dbReference>
<evidence type="ECO:0000256" key="6">
    <source>
        <dbReference type="ARBA" id="ARBA00022842"/>
    </source>
</evidence>
<reference evidence="8 9" key="1">
    <citation type="submission" date="2018-05" db="EMBL/GenBank/DDBJ databases">
        <title>Genomic Encyclopedia of Type Strains, Phase IV (KMG-IV): sequencing the most valuable type-strain genomes for metagenomic binning, comparative biology and taxonomic classification.</title>
        <authorList>
            <person name="Goeker M."/>
        </authorList>
    </citation>
    <scope>NUCLEOTIDE SEQUENCE [LARGE SCALE GENOMIC DNA]</scope>
    <source>
        <strain evidence="8 9">DSM 44704</strain>
    </source>
</reference>
<dbReference type="CDD" id="cd00685">
    <property type="entry name" value="Trans_IPPS_HT"/>
    <property type="match status" value="1"/>
</dbReference>
<gene>
    <name evidence="8" type="ORF">DFR70_1011135</name>
</gene>